<evidence type="ECO:0000256" key="11">
    <source>
        <dbReference type="ARBA" id="ARBA00030547"/>
    </source>
</evidence>
<dbReference type="GO" id="GO:0000162">
    <property type="term" value="P:L-tryptophan biosynthetic process"/>
    <property type="evidence" value="ECO:0007669"/>
    <property type="project" value="TreeGrafter"/>
</dbReference>
<comment type="caution">
    <text evidence="15">The sequence shown here is derived from an EMBL/GenBank/DDBJ whole genome shotgun (WGS) entry which is preliminary data.</text>
</comment>
<keyword evidence="8 12" id="KW-0028">Amino-acid biosynthesis</keyword>
<comment type="catalytic activity">
    <reaction evidence="1 12 14">
        <text>1-(5-phospho-beta-D-ribosyl)-5-[(5-phospho-beta-D-ribosylamino)methylideneamino]imidazole-4-carboxamide = 5-[(5-phospho-1-deoxy-D-ribulos-1-ylimino)methylamino]-1-(5-phospho-beta-D-ribosyl)imidazole-4-carboxamide</text>
        <dbReference type="Rhea" id="RHEA:15469"/>
        <dbReference type="ChEBI" id="CHEBI:58435"/>
        <dbReference type="ChEBI" id="CHEBI:58525"/>
        <dbReference type="EC" id="5.3.1.16"/>
    </reaction>
</comment>
<feature type="active site" description="Proton acceptor" evidence="12">
    <location>
        <position position="15"/>
    </location>
</feature>
<keyword evidence="7 12" id="KW-0963">Cytoplasm</keyword>
<evidence type="ECO:0000256" key="10">
    <source>
        <dbReference type="ARBA" id="ARBA00023235"/>
    </source>
</evidence>
<comment type="subcellular location">
    <subcellularLocation>
        <location evidence="2 12 14">Cytoplasm</location>
    </subcellularLocation>
</comment>
<dbReference type="InterPro" id="IPR023016">
    <property type="entry name" value="HisA/PriA"/>
</dbReference>
<dbReference type="SUPFAM" id="SSF51366">
    <property type="entry name" value="Ribulose-phoshate binding barrel"/>
    <property type="match status" value="1"/>
</dbReference>
<dbReference type="EMBL" id="BGZN01000001">
    <property type="protein sequence ID" value="GBR72531.1"/>
    <property type="molecule type" value="Genomic_DNA"/>
</dbReference>
<dbReference type="GO" id="GO:0000105">
    <property type="term" value="P:L-histidine biosynthetic process"/>
    <property type="evidence" value="ECO:0007669"/>
    <property type="project" value="UniProtKB-UniRule"/>
</dbReference>
<name>A0A388T8J9_TERA1</name>
<evidence type="ECO:0000256" key="9">
    <source>
        <dbReference type="ARBA" id="ARBA00023102"/>
    </source>
</evidence>
<evidence type="ECO:0000256" key="6">
    <source>
        <dbReference type="ARBA" id="ARBA00018464"/>
    </source>
</evidence>
<evidence type="ECO:0000256" key="1">
    <source>
        <dbReference type="ARBA" id="ARBA00000901"/>
    </source>
</evidence>
<keyword evidence="16" id="KW-1185">Reference proteome</keyword>
<evidence type="ECO:0000256" key="2">
    <source>
        <dbReference type="ARBA" id="ARBA00004496"/>
    </source>
</evidence>
<sequence length="241" mass="25883">MLKSGHMFKIIPAIDILGGQVVRLTEGDYARSKIYASAPAAVARKWQATGARLLHLVDLDGARAGRPVNLESLKKIRAAVSCELEFGGGLRTEADVAQIFALGIDYAILGSIALKDKPLTQKLVEKYADKIIIGIDARRGKVAAAGWLENSDIDALDLIKEMEKLGVRKIIYTEITRDGTLSGADIALYKKLAAYTKIEIIASGGAASNADVRQLSALPLGGVIIGKALYENKIDLQELLK</sequence>
<dbReference type="GO" id="GO:0005737">
    <property type="term" value="C:cytoplasm"/>
    <property type="evidence" value="ECO:0007669"/>
    <property type="project" value="UniProtKB-SubCell"/>
</dbReference>
<dbReference type="GO" id="GO:0003949">
    <property type="term" value="F:1-(5-phosphoribosyl)-5-[(5-phosphoribosylamino)methylideneamino]imidazole-4-carboxamide isomerase activity"/>
    <property type="evidence" value="ECO:0007669"/>
    <property type="project" value="UniProtKB-UniRule"/>
</dbReference>
<evidence type="ECO:0000256" key="4">
    <source>
        <dbReference type="ARBA" id="ARBA00009667"/>
    </source>
</evidence>
<dbReference type="Pfam" id="PF00977">
    <property type="entry name" value="His_biosynth"/>
    <property type="match status" value="1"/>
</dbReference>
<gene>
    <name evidence="12 15" type="primary">hisA</name>
    <name evidence="15" type="ORF">NO1_0042</name>
</gene>
<evidence type="ECO:0000256" key="5">
    <source>
        <dbReference type="ARBA" id="ARBA00012550"/>
    </source>
</evidence>
<evidence type="ECO:0000256" key="14">
    <source>
        <dbReference type="RuleBase" id="RU003658"/>
    </source>
</evidence>
<dbReference type="EC" id="5.3.1.16" evidence="5 12"/>
<dbReference type="HAMAP" id="MF_01014">
    <property type="entry name" value="HisA"/>
    <property type="match status" value="1"/>
</dbReference>
<keyword evidence="10 12" id="KW-0413">Isomerase</keyword>
<dbReference type="InterPro" id="IPR006063">
    <property type="entry name" value="HisA_bact_arch"/>
</dbReference>
<dbReference type="PANTHER" id="PTHR43090:SF2">
    <property type="entry name" value="1-(5-PHOSPHORIBOSYL)-5-[(5-PHOSPHORIBOSYLAMINO)METHYLIDENEAMINO] IMIDAZOLE-4-CARBOXAMIDE ISOMERASE"/>
    <property type="match status" value="1"/>
</dbReference>
<evidence type="ECO:0000313" key="16">
    <source>
        <dbReference type="Proteomes" id="UP000269352"/>
    </source>
</evidence>
<dbReference type="NCBIfam" id="TIGR00007">
    <property type="entry name" value="1-(5-phosphoribosyl)-5-[(5-phosphoribosylamino)methylideneamino]imidazole-4-carboxamide isomerase"/>
    <property type="match status" value="1"/>
</dbReference>
<dbReference type="Gene3D" id="3.20.20.70">
    <property type="entry name" value="Aldolase class I"/>
    <property type="match status" value="1"/>
</dbReference>
<proteinExistence type="inferred from homology"/>
<evidence type="ECO:0000256" key="13">
    <source>
        <dbReference type="RuleBase" id="RU003657"/>
    </source>
</evidence>
<dbReference type="InterPro" id="IPR044524">
    <property type="entry name" value="Isoase_HisA-like"/>
</dbReference>
<dbReference type="CDD" id="cd04732">
    <property type="entry name" value="HisA"/>
    <property type="match status" value="1"/>
</dbReference>
<comment type="pathway">
    <text evidence="3 12 14">Amino-acid biosynthesis; L-histidine biosynthesis; L-histidine from 5-phospho-alpha-D-ribose 1-diphosphate: step 4/9.</text>
</comment>
<evidence type="ECO:0000256" key="8">
    <source>
        <dbReference type="ARBA" id="ARBA00022605"/>
    </source>
</evidence>
<reference evidence="15 16" key="1">
    <citation type="journal article" date="2019" name="ISME J.">
        <title>Genome analyses of uncultured TG2/ZB3 bacteria in 'Margulisbacteria' specifically attached to ectosymbiotic spirochetes of protists in the termite gut.</title>
        <authorList>
            <person name="Utami Y.D."/>
            <person name="Kuwahara H."/>
            <person name="Igai K."/>
            <person name="Murakami T."/>
            <person name="Sugaya K."/>
            <person name="Morikawa T."/>
            <person name="Nagura Y."/>
            <person name="Yuki M."/>
            <person name="Deevong P."/>
            <person name="Inoue T."/>
            <person name="Kihara K."/>
            <person name="Lo N."/>
            <person name="Yamada A."/>
            <person name="Ohkuma M."/>
            <person name="Hongoh Y."/>
        </authorList>
    </citation>
    <scope>NUCLEOTIDE SEQUENCE [LARGE SCALE GENOMIC DNA]</scope>
    <source>
        <strain evidence="15">NkOx7-01</strain>
    </source>
</reference>
<protein>
    <recommendedName>
        <fullName evidence="6 12">1-(5-phosphoribosyl)-5-[(5-phosphoribosylamino)methylideneamino] imidazole-4-carboxamide isomerase</fullName>
        <ecNumber evidence="5 12">5.3.1.16</ecNumber>
    </recommendedName>
    <alternativeName>
        <fullName evidence="11 12">Phosphoribosylformimino-5-aminoimidazole carboxamide ribotide isomerase</fullName>
    </alternativeName>
</protein>
<evidence type="ECO:0000256" key="3">
    <source>
        <dbReference type="ARBA" id="ARBA00005133"/>
    </source>
</evidence>
<accession>A0A388T8J9</accession>
<dbReference type="InterPro" id="IPR006062">
    <property type="entry name" value="His_biosynth"/>
</dbReference>
<feature type="active site" description="Proton donor" evidence="12">
    <location>
        <position position="136"/>
    </location>
</feature>
<dbReference type="InterPro" id="IPR013785">
    <property type="entry name" value="Aldolase_TIM"/>
</dbReference>
<dbReference type="InterPro" id="IPR011060">
    <property type="entry name" value="RibuloseP-bd_barrel"/>
</dbReference>
<dbReference type="UniPathway" id="UPA00031">
    <property type="reaction ID" value="UER00009"/>
</dbReference>
<organism evidence="15 16">
    <name type="scientific">Termititenax aidoneus</name>
    <dbReference type="NCBI Taxonomy" id="2218524"/>
    <lineage>
        <taxon>Bacteria</taxon>
        <taxon>Bacillati</taxon>
        <taxon>Candidatus Margulisiibacteriota</taxon>
        <taxon>Candidatus Termititenacia</taxon>
        <taxon>Candidatus Termititenacales</taxon>
        <taxon>Candidatus Termititenacaceae</taxon>
        <taxon>Candidatus Termititenax</taxon>
    </lineage>
</organism>
<keyword evidence="9 12" id="KW-0368">Histidine biosynthesis</keyword>
<dbReference type="PANTHER" id="PTHR43090">
    <property type="entry name" value="1-(5-PHOSPHORIBOSYL)-5-[(5-PHOSPHORIBOSYLAMINO)METHYLIDENEAMINO] IMIDAZOLE-4-CARBOXAMIDE ISOMERASE"/>
    <property type="match status" value="1"/>
</dbReference>
<comment type="similarity">
    <text evidence="4 12 13">Belongs to the HisA/HisF family.</text>
</comment>
<evidence type="ECO:0000313" key="15">
    <source>
        <dbReference type="EMBL" id="GBR72531.1"/>
    </source>
</evidence>
<dbReference type="Proteomes" id="UP000269352">
    <property type="component" value="Unassembled WGS sequence"/>
</dbReference>
<evidence type="ECO:0000256" key="12">
    <source>
        <dbReference type="HAMAP-Rule" id="MF_01014"/>
    </source>
</evidence>
<evidence type="ECO:0000256" key="7">
    <source>
        <dbReference type="ARBA" id="ARBA00022490"/>
    </source>
</evidence>
<dbReference type="AlphaFoldDB" id="A0A388T8J9"/>
<dbReference type="FunFam" id="3.20.20.70:FF:000009">
    <property type="entry name" value="1-(5-phosphoribosyl)-5-[(5-phosphoribosylamino)methylideneamino] imidazole-4-carboxamide isomerase"/>
    <property type="match status" value="1"/>
</dbReference>